<dbReference type="EMBL" id="LT635768">
    <property type="protein sequence ID" value="SGZ56619.1"/>
    <property type="molecule type" value="Genomic_DNA"/>
</dbReference>
<evidence type="ECO:0000256" key="11">
    <source>
        <dbReference type="SAM" id="MobiDB-lite"/>
    </source>
</evidence>
<evidence type="ECO:0000256" key="5">
    <source>
        <dbReference type="ARBA" id="ARBA00022692"/>
    </source>
</evidence>
<organism evidence="13 14">
    <name type="scientific">Sungouiella intermedia</name>
    <dbReference type="NCBI Taxonomy" id="45354"/>
    <lineage>
        <taxon>Eukaryota</taxon>
        <taxon>Fungi</taxon>
        <taxon>Dikarya</taxon>
        <taxon>Ascomycota</taxon>
        <taxon>Saccharomycotina</taxon>
        <taxon>Pichiomycetes</taxon>
        <taxon>Metschnikowiaceae</taxon>
        <taxon>Sungouiella</taxon>
    </lineage>
</organism>
<keyword evidence="6" id="KW-0256">Endoplasmic reticulum</keyword>
<dbReference type="InterPro" id="IPR004728">
    <property type="entry name" value="Sec62"/>
</dbReference>
<evidence type="ECO:0000256" key="12">
    <source>
        <dbReference type="SAM" id="Phobius"/>
    </source>
</evidence>
<evidence type="ECO:0000256" key="6">
    <source>
        <dbReference type="ARBA" id="ARBA00022824"/>
    </source>
</evidence>
<feature type="transmembrane region" description="Helical" evidence="12">
    <location>
        <begin position="184"/>
        <end position="217"/>
    </location>
</feature>
<evidence type="ECO:0000256" key="9">
    <source>
        <dbReference type="ARBA" id="ARBA00023010"/>
    </source>
</evidence>
<evidence type="ECO:0000256" key="10">
    <source>
        <dbReference type="ARBA" id="ARBA00023136"/>
    </source>
</evidence>
<evidence type="ECO:0000256" key="7">
    <source>
        <dbReference type="ARBA" id="ARBA00022927"/>
    </source>
</evidence>
<feature type="transmembrane region" description="Helical" evidence="12">
    <location>
        <begin position="158"/>
        <end position="178"/>
    </location>
</feature>
<protein>
    <recommendedName>
        <fullName evidence="3">Translocation protein SEC62</fullName>
    </recommendedName>
</protein>
<keyword evidence="9" id="KW-0811">Translocation</keyword>
<name>A0A1L0BZD9_9ASCO</name>
<dbReference type="GO" id="GO:0005789">
    <property type="term" value="C:endoplasmic reticulum membrane"/>
    <property type="evidence" value="ECO:0007669"/>
    <property type="project" value="UniProtKB-SubCell"/>
</dbReference>
<accession>A0A1L0BZD9</accession>
<gene>
    <name evidence="13" type="ORF">SAMEA4029009_CIC11G00000004232</name>
</gene>
<feature type="region of interest" description="Disordered" evidence="11">
    <location>
        <begin position="247"/>
        <end position="299"/>
    </location>
</feature>
<evidence type="ECO:0000256" key="4">
    <source>
        <dbReference type="ARBA" id="ARBA00022448"/>
    </source>
</evidence>
<evidence type="ECO:0000256" key="3">
    <source>
        <dbReference type="ARBA" id="ARBA00021257"/>
    </source>
</evidence>
<dbReference type="InterPro" id="IPR011553">
    <property type="entry name" value="Sec62_asco"/>
</dbReference>
<reference evidence="13 14" key="1">
    <citation type="submission" date="2016-10" db="EMBL/GenBank/DDBJ databases">
        <authorList>
            <person name="de Groot N.N."/>
        </authorList>
    </citation>
    <scope>NUCLEOTIDE SEQUENCE [LARGE SCALE GENOMIC DNA]</scope>
    <source>
        <strain evidence="13 14">PYCC 4715</strain>
    </source>
</reference>
<dbReference type="PANTHER" id="PTHR12443:SF9">
    <property type="entry name" value="TRANSLOCATION PROTEIN SEC62"/>
    <property type="match status" value="1"/>
</dbReference>
<dbReference type="PANTHER" id="PTHR12443">
    <property type="entry name" value="TRANSLOCATION PROTEIN SEC62"/>
    <property type="match status" value="1"/>
</dbReference>
<keyword evidence="8 12" id="KW-1133">Transmembrane helix</keyword>
<keyword evidence="4" id="KW-0813">Transport</keyword>
<keyword evidence="7" id="KW-0653">Protein transport</keyword>
<comment type="similarity">
    <text evidence="2">Belongs to the SEC62 family.</text>
</comment>
<evidence type="ECO:0000256" key="8">
    <source>
        <dbReference type="ARBA" id="ARBA00022989"/>
    </source>
</evidence>
<keyword evidence="5 12" id="KW-0812">Transmembrane</keyword>
<feature type="compositionally biased region" description="Basic residues" evidence="11">
    <location>
        <begin position="249"/>
        <end position="262"/>
    </location>
</feature>
<comment type="subcellular location">
    <subcellularLocation>
        <location evidence="1">Endoplasmic reticulum membrane</location>
        <topology evidence="1">Multi-pass membrane protein</topology>
    </subcellularLocation>
</comment>
<evidence type="ECO:0000313" key="13">
    <source>
        <dbReference type="EMBL" id="SGZ56619.1"/>
    </source>
</evidence>
<dbReference type="Proteomes" id="UP000182259">
    <property type="component" value="Chromosome V"/>
</dbReference>
<feature type="compositionally biased region" description="Low complexity" evidence="11">
    <location>
        <begin position="271"/>
        <end position="286"/>
    </location>
</feature>
<dbReference type="GO" id="GO:0031204">
    <property type="term" value="P:post-translational protein targeting to membrane, translocation"/>
    <property type="evidence" value="ECO:0007669"/>
    <property type="project" value="TreeGrafter"/>
</dbReference>
<evidence type="ECO:0000256" key="2">
    <source>
        <dbReference type="ARBA" id="ARBA00010604"/>
    </source>
</evidence>
<sequence>MASPIPDIAASEGLQQGTRVPVTDQKPQFIVNIGNFLRDHKLLKMRTGLLNNQQDISFFRLKRLIRLLLSDEYKKKSSNPRNQLVPIPNQEEAQKILLLLILAKMVIPVEKLHYAQIKENKGWKPNREKPTLRPHMKVDFLPDSYFAWVYEKPNPYMMLYAVLMLAGVFAVVLFPLWPRFMRTGVWYLSMACLGLLGLFFAMAIVRLIIFCVTYLALPQAFWLYPNLFEDCGFFESFVPLYAWSDPAGKKKTKKSKKTKKNVPKIEEITDDTTGAETTGAEPSATSAKKRAVTLEEVDE</sequence>
<evidence type="ECO:0000256" key="1">
    <source>
        <dbReference type="ARBA" id="ARBA00004477"/>
    </source>
</evidence>
<evidence type="ECO:0000313" key="14">
    <source>
        <dbReference type="Proteomes" id="UP000182259"/>
    </source>
</evidence>
<dbReference type="AlphaFoldDB" id="A0A1L0BZD9"/>
<dbReference type="NCBIfam" id="TIGR00869">
    <property type="entry name" value="sec62"/>
    <property type="match status" value="1"/>
</dbReference>
<proteinExistence type="inferred from homology"/>
<keyword evidence="10 12" id="KW-0472">Membrane</keyword>
<dbReference type="Pfam" id="PF03839">
    <property type="entry name" value="Sec62"/>
    <property type="match status" value="1"/>
</dbReference>